<reference evidence="2 3" key="1">
    <citation type="submission" date="2015-08" db="EMBL/GenBank/DDBJ databases">
        <title>Next Generation Sequencing and Analysis of the Genome of Puccinia sorghi L Schw, the Causal Agent of Maize Common Rust.</title>
        <authorList>
            <person name="Rochi L."/>
            <person name="Burguener G."/>
            <person name="Darino M."/>
            <person name="Turjanski A."/>
            <person name="Kreff E."/>
            <person name="Dieguez M.J."/>
            <person name="Sacco F."/>
        </authorList>
    </citation>
    <scope>NUCLEOTIDE SEQUENCE [LARGE SCALE GENOMIC DNA]</scope>
    <source>
        <strain evidence="2 3">RO10H11247</strain>
    </source>
</reference>
<keyword evidence="3" id="KW-1185">Reference proteome</keyword>
<proteinExistence type="predicted"/>
<evidence type="ECO:0000256" key="1">
    <source>
        <dbReference type="SAM" id="MobiDB-lite"/>
    </source>
</evidence>
<comment type="caution">
    <text evidence="2">The sequence shown here is derived from an EMBL/GenBank/DDBJ whole genome shotgun (WGS) entry which is preliminary data.</text>
</comment>
<dbReference type="VEuPathDB" id="FungiDB:VP01_3126g1"/>
<dbReference type="Proteomes" id="UP000037035">
    <property type="component" value="Unassembled WGS sequence"/>
</dbReference>
<evidence type="ECO:0000313" key="2">
    <source>
        <dbReference type="EMBL" id="KNZ53826.1"/>
    </source>
</evidence>
<dbReference type="EMBL" id="LAVV01008087">
    <property type="protein sequence ID" value="KNZ53826.1"/>
    <property type="molecule type" value="Genomic_DNA"/>
</dbReference>
<organism evidence="2 3">
    <name type="scientific">Puccinia sorghi</name>
    <dbReference type="NCBI Taxonomy" id="27349"/>
    <lineage>
        <taxon>Eukaryota</taxon>
        <taxon>Fungi</taxon>
        <taxon>Dikarya</taxon>
        <taxon>Basidiomycota</taxon>
        <taxon>Pucciniomycotina</taxon>
        <taxon>Pucciniomycetes</taxon>
        <taxon>Pucciniales</taxon>
        <taxon>Pucciniaceae</taxon>
        <taxon>Puccinia</taxon>
    </lineage>
</organism>
<sequence length="289" mass="32900">MNGGAQEPHQVMAQDYQTPMPYPQSFQPQLSSRPPSQPPPPVLASSQRIQQQHQVLNPPSLVNQPTPPNYSAFPPSHAHHAHQGHQQFNNFQMPPVAGPLNQPNFIQSHPHAPQQPHPMTNFNPAAAAHVYGKPNPVGHQLSPNQPAPPIARPSQQQMAQHLMHSQAHMRSQRIMQQQHQLLQQQRQDELMMICDPLDYLTTRSSALRRYTSNHLHMNSVVGTHWTVKQLLREDHVRLLSKRKAMDPSPPPSDSNQQRKARLRQKIEDIERDIKASEISYQAQLKRIQS</sequence>
<feature type="compositionally biased region" description="Low complexity" evidence="1">
    <location>
        <begin position="23"/>
        <end position="34"/>
    </location>
</feature>
<evidence type="ECO:0000313" key="3">
    <source>
        <dbReference type="Proteomes" id="UP000037035"/>
    </source>
</evidence>
<feature type="compositionally biased region" description="Polar residues" evidence="1">
    <location>
        <begin position="48"/>
        <end position="64"/>
    </location>
</feature>
<accession>A0A0L6UZ49</accession>
<gene>
    <name evidence="2" type="ORF">VP01_3126g1</name>
</gene>
<name>A0A0L6UZ49_9BASI</name>
<dbReference type="OrthoDB" id="2503703at2759"/>
<feature type="region of interest" description="Disordered" evidence="1">
    <location>
        <begin position="241"/>
        <end position="262"/>
    </location>
</feature>
<dbReference type="AlphaFoldDB" id="A0A0L6UZ49"/>
<protein>
    <submittedName>
        <fullName evidence="2">Uncharacterized protein</fullName>
    </submittedName>
</protein>
<feature type="region of interest" description="Disordered" evidence="1">
    <location>
        <begin position="1"/>
        <end position="84"/>
    </location>
</feature>